<evidence type="ECO:0000313" key="4">
    <source>
        <dbReference type="Proteomes" id="UP000054279"/>
    </source>
</evidence>
<evidence type="ECO:0000256" key="2">
    <source>
        <dbReference type="SAM" id="Phobius"/>
    </source>
</evidence>
<keyword evidence="4" id="KW-1185">Reference proteome</keyword>
<dbReference type="Proteomes" id="UP000054279">
    <property type="component" value="Unassembled WGS sequence"/>
</dbReference>
<feature type="transmembrane region" description="Helical" evidence="2">
    <location>
        <begin position="150"/>
        <end position="168"/>
    </location>
</feature>
<name>A0A0C9UW51_SPHS4</name>
<dbReference type="AlphaFoldDB" id="A0A0C9UW51"/>
<protein>
    <submittedName>
        <fullName evidence="3">Uncharacterized protein</fullName>
    </submittedName>
</protein>
<organism evidence="3 4">
    <name type="scientific">Sphaerobolus stellatus (strain SS14)</name>
    <dbReference type="NCBI Taxonomy" id="990650"/>
    <lineage>
        <taxon>Eukaryota</taxon>
        <taxon>Fungi</taxon>
        <taxon>Dikarya</taxon>
        <taxon>Basidiomycota</taxon>
        <taxon>Agaricomycotina</taxon>
        <taxon>Agaricomycetes</taxon>
        <taxon>Phallomycetidae</taxon>
        <taxon>Geastrales</taxon>
        <taxon>Sphaerobolaceae</taxon>
        <taxon>Sphaerobolus</taxon>
    </lineage>
</organism>
<feature type="transmembrane region" description="Helical" evidence="2">
    <location>
        <begin position="503"/>
        <end position="523"/>
    </location>
</feature>
<proteinExistence type="predicted"/>
<reference evidence="3 4" key="1">
    <citation type="submission" date="2014-06" db="EMBL/GenBank/DDBJ databases">
        <title>Evolutionary Origins and Diversification of the Mycorrhizal Mutualists.</title>
        <authorList>
            <consortium name="DOE Joint Genome Institute"/>
            <consortium name="Mycorrhizal Genomics Consortium"/>
            <person name="Kohler A."/>
            <person name="Kuo A."/>
            <person name="Nagy L.G."/>
            <person name="Floudas D."/>
            <person name="Copeland A."/>
            <person name="Barry K.W."/>
            <person name="Cichocki N."/>
            <person name="Veneault-Fourrey C."/>
            <person name="LaButti K."/>
            <person name="Lindquist E.A."/>
            <person name="Lipzen A."/>
            <person name="Lundell T."/>
            <person name="Morin E."/>
            <person name="Murat C."/>
            <person name="Riley R."/>
            <person name="Ohm R."/>
            <person name="Sun H."/>
            <person name="Tunlid A."/>
            <person name="Henrissat B."/>
            <person name="Grigoriev I.V."/>
            <person name="Hibbett D.S."/>
            <person name="Martin F."/>
        </authorList>
    </citation>
    <scope>NUCLEOTIDE SEQUENCE [LARGE SCALE GENOMIC DNA]</scope>
    <source>
        <strain evidence="3 4">SS14</strain>
    </source>
</reference>
<dbReference type="OrthoDB" id="3248909at2759"/>
<feature type="transmembrane region" description="Helical" evidence="2">
    <location>
        <begin position="87"/>
        <end position="104"/>
    </location>
</feature>
<gene>
    <name evidence="3" type="ORF">M422DRAFT_778028</name>
</gene>
<feature type="region of interest" description="Disordered" evidence="1">
    <location>
        <begin position="551"/>
        <end position="572"/>
    </location>
</feature>
<keyword evidence="2" id="KW-0812">Transmembrane</keyword>
<keyword evidence="2" id="KW-0472">Membrane</keyword>
<feature type="region of interest" description="Disordered" evidence="1">
    <location>
        <begin position="599"/>
        <end position="646"/>
    </location>
</feature>
<dbReference type="Pfam" id="PF11915">
    <property type="entry name" value="DUF3433"/>
    <property type="match status" value="1"/>
</dbReference>
<dbReference type="PANTHER" id="PTHR37544:SF3">
    <property type="entry name" value="SPRAY"/>
    <property type="match status" value="1"/>
</dbReference>
<feature type="transmembrane region" description="Helical" evidence="2">
    <location>
        <begin position="46"/>
        <end position="67"/>
    </location>
</feature>
<dbReference type="EMBL" id="KN837100">
    <property type="protein sequence ID" value="KIJ47903.1"/>
    <property type="molecule type" value="Genomic_DNA"/>
</dbReference>
<evidence type="ECO:0000256" key="1">
    <source>
        <dbReference type="SAM" id="MobiDB-lite"/>
    </source>
</evidence>
<dbReference type="HOGENOM" id="CLU_021534_1_0_1"/>
<dbReference type="PANTHER" id="PTHR37544">
    <property type="entry name" value="SPRAY-RELATED"/>
    <property type="match status" value="1"/>
</dbReference>
<accession>A0A0C9UW51</accession>
<feature type="compositionally biased region" description="Polar residues" evidence="1">
    <location>
        <begin position="554"/>
        <end position="568"/>
    </location>
</feature>
<dbReference type="InterPro" id="IPR021840">
    <property type="entry name" value="DUF3433"/>
</dbReference>
<keyword evidence="2" id="KW-1133">Transmembrane helix</keyword>
<evidence type="ECO:0000313" key="3">
    <source>
        <dbReference type="EMBL" id="KIJ47903.1"/>
    </source>
</evidence>
<sequence length="646" mass="69622">MDLILRPLSGISFGSPFSPRANGFGAHDEPGGRRRGKIPIALRPNYAIPTIVIMVLLAIGIEVATFFSQKNHGFKTGNRLSTDTVQWLSGFLPTLLVAPLVWMWRGVDNGFKRLQPYVNMSRGPFPPEESVLMDFEHASLITVIKKSFRFGYFLVFSSSLIVALNILLHPMAGSFFLVKPAMETGPSPDPVRNINQIGLNPNYKDITAFVAAAGFAEAAAFHNLSDPPFISKTWAVAQFQFPVDVTRNSTITVNTTGILTNVGCSKPASSQLNQPSNGSGNWTLSASLGQGTGCQVSQSIDISAATNQYGVEALTGCSPTGGGTQFEAPFAPAFFWFYAVRQSTGQPDARGIFCFPKIEAHDVTVTVDGATSLLVSVNSTGTVDSNSNNVTSGGFAGKAFNGIAFESAADFNLSDTFVNARALSVESGIPGSIFRVASDPNNPMGGLDNVFDDPNGFLDLTTKIYTQYLSITASSNYFVAASTNIKADLTLWPNRLWISARNAHALTALLLLVAFTGTVLHLIHRQQRKRLYLASRPGSFAHYMSLLPDVPPGRSQNAPSKETPSLSPYDSKRAMRKKLNGLEFMMDQRGKIVPVIPMQNMQPATPGPAGTSRDPLYTPSEDPEKALLDDGVEPFTDYPSRPGPSS</sequence>